<protein>
    <recommendedName>
        <fullName evidence="6">Peptidase M50</fullName>
    </recommendedName>
</protein>
<evidence type="ECO:0000313" key="4">
    <source>
        <dbReference type="Proteomes" id="UP000187323"/>
    </source>
</evidence>
<dbReference type="EMBL" id="MKQP01000023">
    <property type="protein sequence ID" value="OMD31016.1"/>
    <property type="molecule type" value="Genomic_DNA"/>
</dbReference>
<comment type="caution">
    <text evidence="2">The sequence shown here is derived from an EMBL/GenBank/DDBJ whole genome shotgun (WGS) entry which is preliminary data.</text>
</comment>
<keyword evidence="1" id="KW-1133">Transmembrane helix</keyword>
<feature type="transmembrane region" description="Helical" evidence="1">
    <location>
        <begin position="372"/>
        <end position="389"/>
    </location>
</feature>
<feature type="transmembrane region" description="Helical" evidence="1">
    <location>
        <begin position="162"/>
        <end position="180"/>
    </location>
</feature>
<organism evidence="2 5">
    <name type="scientific">Paenibacillus odorifer</name>
    <dbReference type="NCBI Taxonomy" id="189426"/>
    <lineage>
        <taxon>Bacteria</taxon>
        <taxon>Bacillati</taxon>
        <taxon>Bacillota</taxon>
        <taxon>Bacilli</taxon>
        <taxon>Bacillales</taxon>
        <taxon>Paenibacillaceae</taxon>
        <taxon>Paenibacillus</taxon>
    </lineage>
</organism>
<sequence length="412" mass="47550">MIMNAIAATKYPQLIPYIIHEMDVWEEGARYLVHFDNGLQMKVTEKILTIFNCMDGKKSLLEISEQLLEKYEVAPRLEELQYLLEHLLTEKGIVVGSEKIAEHSSAIRFRTPLLNASRLEGCSQPFQHLFSLKGICIFGVLMSIALYNYIINLSLSANKADLGSYLFWIITFFMILFSAIFHEFGHTVAAFKYNVKPRDMGIGLFFLAPVLFVDLSDAWKASRKERVVIDLGGIYFQLWIFIIYELSSIITGSNILFTANHFILLSIISNLNPLLRLDGFWVLTDILGIPNLHTRTFTLVKQGLLGYVCRKRLFREKFRLNIINMSSTYKKVFLAYSSLYLIVFSIALMYMLRFIFSFTSLFHSWNWTNFKGLLIVIVILILHFTILLIKKINRKKENSVDCRTTDSGHPKS</sequence>
<keyword evidence="1" id="KW-0472">Membrane</keyword>
<feature type="transmembrane region" description="Helical" evidence="1">
    <location>
        <begin position="200"/>
        <end position="215"/>
    </location>
</feature>
<evidence type="ECO:0000313" key="5">
    <source>
        <dbReference type="Proteomes" id="UP000187465"/>
    </source>
</evidence>
<feature type="transmembrane region" description="Helical" evidence="1">
    <location>
        <begin position="333"/>
        <end position="352"/>
    </location>
</feature>
<evidence type="ECO:0000256" key="1">
    <source>
        <dbReference type="SAM" id="Phobius"/>
    </source>
</evidence>
<evidence type="ECO:0008006" key="6">
    <source>
        <dbReference type="Google" id="ProtNLM"/>
    </source>
</evidence>
<gene>
    <name evidence="2" type="ORF">BJP51_01320</name>
    <name evidence="3" type="ORF">BSK47_01310</name>
</gene>
<name>A0A1R0X8F2_9BACL</name>
<dbReference type="Proteomes" id="UP000187323">
    <property type="component" value="Unassembled WGS sequence"/>
</dbReference>
<feature type="transmembrane region" description="Helical" evidence="1">
    <location>
        <begin position="130"/>
        <end position="150"/>
    </location>
</feature>
<dbReference type="Proteomes" id="UP000187465">
    <property type="component" value="Unassembled WGS sequence"/>
</dbReference>
<dbReference type="EMBL" id="MPTO01000001">
    <property type="protein sequence ID" value="OME24686.1"/>
    <property type="molecule type" value="Genomic_DNA"/>
</dbReference>
<proteinExistence type="predicted"/>
<dbReference type="AlphaFoldDB" id="A0A1R0X8F2"/>
<reference evidence="4 5" key="1">
    <citation type="submission" date="2016-10" db="EMBL/GenBank/DDBJ databases">
        <title>Paenibacillus species isolates.</title>
        <authorList>
            <person name="Beno S.M."/>
        </authorList>
    </citation>
    <scope>NUCLEOTIDE SEQUENCE [LARGE SCALE GENOMIC DNA]</scope>
    <source>
        <strain evidence="2 5">FSL H7-0604</strain>
        <strain evidence="3 4">FSL H7-0918</strain>
    </source>
</reference>
<keyword evidence="1" id="KW-0812">Transmembrane</keyword>
<evidence type="ECO:0000313" key="2">
    <source>
        <dbReference type="EMBL" id="OMD31016.1"/>
    </source>
</evidence>
<evidence type="ECO:0000313" key="3">
    <source>
        <dbReference type="EMBL" id="OME24686.1"/>
    </source>
</evidence>
<accession>A0A1R0X8F2</accession>